<dbReference type="EMBL" id="QJKJ01015838">
    <property type="protein sequence ID" value="RDX61889.1"/>
    <property type="molecule type" value="Genomic_DNA"/>
</dbReference>
<proteinExistence type="predicted"/>
<accession>A0A371E7B3</accession>
<dbReference type="AlphaFoldDB" id="A0A371E7B3"/>
<comment type="caution">
    <text evidence="1">The sequence shown here is derived from an EMBL/GenBank/DDBJ whole genome shotgun (WGS) entry which is preliminary data.</text>
</comment>
<protein>
    <submittedName>
        <fullName evidence="1">Uncharacterized protein</fullName>
    </submittedName>
</protein>
<organism evidence="1 2">
    <name type="scientific">Mucuna pruriens</name>
    <name type="common">Velvet bean</name>
    <name type="synonym">Dolichos pruriens</name>
    <dbReference type="NCBI Taxonomy" id="157652"/>
    <lineage>
        <taxon>Eukaryota</taxon>
        <taxon>Viridiplantae</taxon>
        <taxon>Streptophyta</taxon>
        <taxon>Embryophyta</taxon>
        <taxon>Tracheophyta</taxon>
        <taxon>Spermatophyta</taxon>
        <taxon>Magnoliopsida</taxon>
        <taxon>eudicotyledons</taxon>
        <taxon>Gunneridae</taxon>
        <taxon>Pentapetalae</taxon>
        <taxon>rosids</taxon>
        <taxon>fabids</taxon>
        <taxon>Fabales</taxon>
        <taxon>Fabaceae</taxon>
        <taxon>Papilionoideae</taxon>
        <taxon>50 kb inversion clade</taxon>
        <taxon>NPAAA clade</taxon>
        <taxon>indigoferoid/millettioid clade</taxon>
        <taxon>Phaseoleae</taxon>
        <taxon>Mucuna</taxon>
    </lineage>
</organism>
<dbReference type="Proteomes" id="UP000257109">
    <property type="component" value="Unassembled WGS sequence"/>
</dbReference>
<feature type="non-terminal residue" evidence="1">
    <location>
        <position position="1"/>
    </location>
</feature>
<evidence type="ECO:0000313" key="2">
    <source>
        <dbReference type="Proteomes" id="UP000257109"/>
    </source>
</evidence>
<gene>
    <name evidence="1" type="ORF">CR513_59835</name>
</gene>
<keyword evidence="2" id="KW-1185">Reference proteome</keyword>
<sequence>MLKLHHLPLQESYGTNASINRVSQPCLSLICQRIHCVLSLLFWHLNQDLAHIAGSKHLVHLGKLLALIRPKINVSNDPL</sequence>
<reference evidence="1" key="1">
    <citation type="submission" date="2018-05" db="EMBL/GenBank/DDBJ databases">
        <title>Draft genome of Mucuna pruriens seed.</title>
        <authorList>
            <person name="Nnadi N.E."/>
            <person name="Vos R."/>
            <person name="Hasami M.H."/>
            <person name="Devisetty U.K."/>
            <person name="Aguiy J.C."/>
        </authorList>
    </citation>
    <scope>NUCLEOTIDE SEQUENCE [LARGE SCALE GENOMIC DNA]</scope>
    <source>
        <strain evidence="1">JCA_2017</strain>
    </source>
</reference>
<name>A0A371E7B3_MUCPR</name>
<evidence type="ECO:0000313" key="1">
    <source>
        <dbReference type="EMBL" id="RDX61889.1"/>
    </source>
</evidence>